<dbReference type="EMBL" id="JBHSFH010000029">
    <property type="protein sequence ID" value="MFC4497900.1"/>
    <property type="molecule type" value="Genomic_DNA"/>
</dbReference>
<dbReference type="RefSeq" id="WP_386452941.1">
    <property type="nucleotide sequence ID" value="NZ_JBHSFH010000029.1"/>
</dbReference>
<accession>A0ABV9AGT1</accession>
<comment type="caution">
    <text evidence="1">The sequence shown here is derived from an EMBL/GenBank/DDBJ whole genome shotgun (WGS) entry which is preliminary data.</text>
</comment>
<sequence>MTEMVRVSDDKKELTSEDHFLLDLLSYFEMLARLALAGRALRKLSSLTEDTFGYVTECAASVDQNAELAASLNVDRDVVAAHHDAADLMRSALKEAEAMADEAMEMAALFDEAATAHEADYGPIVESAQAKKGNLADRGYYANQ</sequence>
<name>A0ABV9AGT1_9ACTN</name>
<organism evidence="1 2">
    <name type="scientific">Streptomyces ovatisporus</name>
    <dbReference type="NCBI Taxonomy" id="1128682"/>
    <lineage>
        <taxon>Bacteria</taxon>
        <taxon>Bacillati</taxon>
        <taxon>Actinomycetota</taxon>
        <taxon>Actinomycetes</taxon>
        <taxon>Kitasatosporales</taxon>
        <taxon>Streptomycetaceae</taxon>
        <taxon>Streptomyces</taxon>
    </lineage>
</organism>
<protein>
    <submittedName>
        <fullName evidence="1">Uncharacterized protein</fullName>
    </submittedName>
</protein>
<evidence type="ECO:0000313" key="2">
    <source>
        <dbReference type="Proteomes" id="UP001595997"/>
    </source>
</evidence>
<gene>
    <name evidence="1" type="ORF">ACFPA8_27610</name>
</gene>
<keyword evidence="2" id="KW-1185">Reference proteome</keyword>
<evidence type="ECO:0000313" key="1">
    <source>
        <dbReference type="EMBL" id="MFC4497900.1"/>
    </source>
</evidence>
<proteinExistence type="predicted"/>
<dbReference type="Proteomes" id="UP001595997">
    <property type="component" value="Unassembled WGS sequence"/>
</dbReference>
<reference evidence="2" key="1">
    <citation type="journal article" date="2019" name="Int. J. Syst. Evol. Microbiol.">
        <title>The Global Catalogue of Microorganisms (GCM) 10K type strain sequencing project: providing services to taxonomists for standard genome sequencing and annotation.</title>
        <authorList>
            <consortium name="The Broad Institute Genomics Platform"/>
            <consortium name="The Broad Institute Genome Sequencing Center for Infectious Disease"/>
            <person name="Wu L."/>
            <person name="Ma J."/>
        </authorList>
    </citation>
    <scope>NUCLEOTIDE SEQUENCE [LARGE SCALE GENOMIC DNA]</scope>
    <source>
        <strain evidence="2">CGMCC 4.7357</strain>
    </source>
</reference>